<sequence>MFNQKRVVAKSIDVEFETGYWEEPPEWEIVEDFHSPWSIMPVGLEISTRSWTSQFQHGKTFYQPLSSNDIRACDLQSAFVKGFVQRARIPRHFRYVAPGLCIVTAEELADQPFKKVDLNEIRFPFDKGTYSYRFYPFLFLRADVELLRAEVKWGNNYRPYHGYPWQRCSSY</sequence>
<keyword evidence="2" id="KW-1185">Reference proteome</keyword>
<dbReference type="EMBL" id="MU004230">
    <property type="protein sequence ID" value="KAF2674155.1"/>
    <property type="molecule type" value="Genomic_DNA"/>
</dbReference>
<organism evidence="1 2">
    <name type="scientific">Microthyrium microscopicum</name>
    <dbReference type="NCBI Taxonomy" id="703497"/>
    <lineage>
        <taxon>Eukaryota</taxon>
        <taxon>Fungi</taxon>
        <taxon>Dikarya</taxon>
        <taxon>Ascomycota</taxon>
        <taxon>Pezizomycotina</taxon>
        <taxon>Dothideomycetes</taxon>
        <taxon>Dothideomycetes incertae sedis</taxon>
        <taxon>Microthyriales</taxon>
        <taxon>Microthyriaceae</taxon>
        <taxon>Microthyrium</taxon>
    </lineage>
</organism>
<protein>
    <submittedName>
        <fullName evidence="1">Uncharacterized protein</fullName>
    </submittedName>
</protein>
<gene>
    <name evidence="1" type="ORF">BT63DRAFT_449146</name>
</gene>
<accession>A0A6A6UPD7</accession>
<dbReference type="Proteomes" id="UP000799302">
    <property type="component" value="Unassembled WGS sequence"/>
</dbReference>
<evidence type="ECO:0000313" key="1">
    <source>
        <dbReference type="EMBL" id="KAF2674155.1"/>
    </source>
</evidence>
<dbReference type="AlphaFoldDB" id="A0A6A6UPD7"/>
<name>A0A6A6UPD7_9PEZI</name>
<reference evidence="1" key="1">
    <citation type="journal article" date="2020" name="Stud. Mycol.">
        <title>101 Dothideomycetes genomes: a test case for predicting lifestyles and emergence of pathogens.</title>
        <authorList>
            <person name="Haridas S."/>
            <person name="Albert R."/>
            <person name="Binder M."/>
            <person name="Bloem J."/>
            <person name="Labutti K."/>
            <person name="Salamov A."/>
            <person name="Andreopoulos B."/>
            <person name="Baker S."/>
            <person name="Barry K."/>
            <person name="Bills G."/>
            <person name="Bluhm B."/>
            <person name="Cannon C."/>
            <person name="Castanera R."/>
            <person name="Culley D."/>
            <person name="Daum C."/>
            <person name="Ezra D."/>
            <person name="Gonzalez J."/>
            <person name="Henrissat B."/>
            <person name="Kuo A."/>
            <person name="Liang C."/>
            <person name="Lipzen A."/>
            <person name="Lutzoni F."/>
            <person name="Magnuson J."/>
            <person name="Mondo S."/>
            <person name="Nolan M."/>
            <person name="Ohm R."/>
            <person name="Pangilinan J."/>
            <person name="Park H.-J."/>
            <person name="Ramirez L."/>
            <person name="Alfaro M."/>
            <person name="Sun H."/>
            <person name="Tritt A."/>
            <person name="Yoshinaga Y."/>
            <person name="Zwiers L.-H."/>
            <person name="Turgeon B."/>
            <person name="Goodwin S."/>
            <person name="Spatafora J."/>
            <person name="Crous P."/>
            <person name="Grigoriev I."/>
        </authorList>
    </citation>
    <scope>NUCLEOTIDE SEQUENCE</scope>
    <source>
        <strain evidence="1">CBS 115976</strain>
    </source>
</reference>
<proteinExistence type="predicted"/>
<evidence type="ECO:0000313" key="2">
    <source>
        <dbReference type="Proteomes" id="UP000799302"/>
    </source>
</evidence>